<dbReference type="eggNOG" id="KOG4408">
    <property type="taxonomic scope" value="Eukaryota"/>
</dbReference>
<dbReference type="SUPFAM" id="SSF110069">
    <property type="entry name" value="ApaG-like"/>
    <property type="match status" value="1"/>
</dbReference>
<protein>
    <recommendedName>
        <fullName evidence="1">ApaG domain-containing protein</fullName>
    </recommendedName>
</protein>
<organism evidence="2 3">
    <name type="scientific">Thalassiosira oceanica</name>
    <name type="common">Marine diatom</name>
    <dbReference type="NCBI Taxonomy" id="159749"/>
    <lineage>
        <taxon>Eukaryota</taxon>
        <taxon>Sar</taxon>
        <taxon>Stramenopiles</taxon>
        <taxon>Ochrophyta</taxon>
        <taxon>Bacillariophyta</taxon>
        <taxon>Coscinodiscophyceae</taxon>
        <taxon>Thalassiosirophycidae</taxon>
        <taxon>Thalassiosirales</taxon>
        <taxon>Thalassiosiraceae</taxon>
        <taxon>Thalassiosira</taxon>
    </lineage>
</organism>
<dbReference type="PANTHER" id="PTHR47463">
    <property type="entry name" value="F-BOX PROTEIN SKIP16"/>
    <property type="match status" value="1"/>
</dbReference>
<dbReference type="PANTHER" id="PTHR47463:SF2">
    <property type="entry name" value="F-BOX PROTEIN SKIP16"/>
    <property type="match status" value="1"/>
</dbReference>
<feature type="domain" description="ApaG" evidence="1">
    <location>
        <begin position="389"/>
        <end position="525"/>
    </location>
</feature>
<gene>
    <name evidence="2" type="ORF">THAOC_33049</name>
</gene>
<evidence type="ECO:0000313" key="3">
    <source>
        <dbReference type="Proteomes" id="UP000266841"/>
    </source>
</evidence>
<comment type="caution">
    <text evidence="2">The sequence shown here is derived from an EMBL/GenBank/DDBJ whole genome shotgun (WGS) entry which is preliminary data.</text>
</comment>
<keyword evidence="3" id="KW-1185">Reference proteome</keyword>
<dbReference type="InterPro" id="IPR007474">
    <property type="entry name" value="ApaG_domain"/>
</dbReference>
<evidence type="ECO:0000313" key="2">
    <source>
        <dbReference type="EMBL" id="EJK48175.1"/>
    </source>
</evidence>
<evidence type="ECO:0000259" key="1">
    <source>
        <dbReference type="PROSITE" id="PS51087"/>
    </source>
</evidence>
<dbReference type="AlphaFoldDB" id="K0R5Y6"/>
<dbReference type="Gene3D" id="2.60.40.1470">
    <property type="entry name" value="ApaG domain"/>
    <property type="match status" value="1"/>
</dbReference>
<reference evidence="2 3" key="1">
    <citation type="journal article" date="2012" name="Genome Biol.">
        <title>Genome and low-iron response of an oceanic diatom adapted to chronic iron limitation.</title>
        <authorList>
            <person name="Lommer M."/>
            <person name="Specht M."/>
            <person name="Roy A.S."/>
            <person name="Kraemer L."/>
            <person name="Andreson R."/>
            <person name="Gutowska M.A."/>
            <person name="Wolf J."/>
            <person name="Bergner S.V."/>
            <person name="Schilhabel M.B."/>
            <person name="Klostermeier U.C."/>
            <person name="Beiko R.G."/>
            <person name="Rosenstiel P."/>
            <person name="Hippler M."/>
            <person name="Laroche J."/>
        </authorList>
    </citation>
    <scope>NUCLEOTIDE SEQUENCE [LARGE SCALE GENOMIC DNA]</scope>
    <source>
        <strain evidence="2 3">CCMP1005</strain>
    </source>
</reference>
<accession>K0R5Y6</accession>
<dbReference type="Proteomes" id="UP000266841">
    <property type="component" value="Unassembled WGS sequence"/>
</dbReference>
<sequence>MSSLDSLPRSILTSSILSYSTSGDLLGIRASSKALHDIVQDEDSELWRLALIRDFKFQRGTDCLQAIHPPPININEEHLGSPQVPFLRTGDVFAARSHFESWKNWRRLNLAYHVSGIKVDEMILDCDEGQFIVGPYFLRAASLWAKVEHWCNSDASGRAGDDILSSLTPGRAYLLPPTDCPPINTAAFQAIYSFYAGQDEGVMKTRSALPVSAVAMERLPESFNPYTGLFGGYRAYDIVSSSRWLEPDLDLLSQGKLRVSTDDRNLITVVDFNDISDVVGEAGADTDASEPGCGQIFFVHPDRSSGHMRRKIATPTEHGVKTTDLDGGFVEDLNDPTEGRDSLLRYFEEHAHRLHAQLYEVGDMSPVRGREMMALVRWPTTRDTLKCSRAVTRGVEIVASAVYSPFMYVHWRLYFDNAIGLTRISHLTPKVYPRVEEVRGDGIIGKYPKLFEGHANNYEGERFGDLQPMERVDGQFVYQSCTDGQFQGKMSGSLQFQPGSIIDASGDVFDAEVKSFPLQYPDFYY</sequence>
<dbReference type="EMBL" id="AGNL01046189">
    <property type="protein sequence ID" value="EJK48175.1"/>
    <property type="molecule type" value="Genomic_DNA"/>
</dbReference>
<dbReference type="PROSITE" id="PS51087">
    <property type="entry name" value="APAG"/>
    <property type="match status" value="1"/>
</dbReference>
<name>K0R5Y6_THAOC</name>
<dbReference type="InterPro" id="IPR036767">
    <property type="entry name" value="ApaG_sf"/>
</dbReference>
<proteinExistence type="predicted"/>
<dbReference type="OrthoDB" id="49341at2759"/>